<dbReference type="InterPro" id="IPR001130">
    <property type="entry name" value="TatD-like"/>
</dbReference>
<comment type="similarity">
    <text evidence="1">Belongs to the metallo-dependent hydrolases superfamily. TatD-type hydrolase family.</text>
</comment>
<dbReference type="PIRSF" id="PIRSF005902">
    <property type="entry name" value="DNase_TatD"/>
    <property type="match status" value="1"/>
</dbReference>
<evidence type="ECO:0000256" key="2">
    <source>
        <dbReference type="ARBA" id="ARBA00022723"/>
    </source>
</evidence>
<gene>
    <name evidence="5" type="ORF">GCM10010918_46330</name>
</gene>
<dbReference type="InterPro" id="IPR032466">
    <property type="entry name" value="Metal_Hydrolase"/>
</dbReference>
<accession>A0A917HLQ4</accession>
<feature type="binding site" evidence="4">
    <location>
        <position position="215"/>
    </location>
    <ligand>
        <name>a divalent metal cation</name>
        <dbReference type="ChEBI" id="CHEBI:60240"/>
        <label>1</label>
    </ligand>
</feature>
<evidence type="ECO:0000313" key="6">
    <source>
        <dbReference type="Proteomes" id="UP000600247"/>
    </source>
</evidence>
<dbReference type="CDD" id="cd01310">
    <property type="entry name" value="TatD_DNAse"/>
    <property type="match status" value="1"/>
</dbReference>
<dbReference type="RefSeq" id="WP_188891958.1">
    <property type="nucleotide sequence ID" value="NZ_BMHY01000011.1"/>
</dbReference>
<keyword evidence="3" id="KW-0378">Hydrolase</keyword>
<proteinExistence type="inferred from homology"/>
<keyword evidence="6" id="KW-1185">Reference proteome</keyword>
<protein>
    <submittedName>
        <fullName evidence="5">TatD-related deoxyribonuclease</fullName>
    </submittedName>
</protein>
<dbReference type="PANTHER" id="PTHR46317">
    <property type="entry name" value="HYDROLASE OF PHP SUPERFAMILY-RELATED PROTEIN"/>
    <property type="match status" value="1"/>
</dbReference>
<dbReference type="Gene3D" id="3.20.20.140">
    <property type="entry name" value="Metal-dependent hydrolases"/>
    <property type="match status" value="1"/>
</dbReference>
<dbReference type="EMBL" id="BMHY01000011">
    <property type="protein sequence ID" value="GGG83434.1"/>
    <property type="molecule type" value="Genomic_DNA"/>
</dbReference>
<reference evidence="5 6" key="1">
    <citation type="journal article" date="2014" name="Int. J. Syst. Evol. Microbiol.">
        <title>Complete genome sequence of Corynebacterium casei LMG S-19264T (=DSM 44701T), isolated from a smear-ripened cheese.</title>
        <authorList>
            <consortium name="US DOE Joint Genome Institute (JGI-PGF)"/>
            <person name="Walter F."/>
            <person name="Albersmeier A."/>
            <person name="Kalinowski J."/>
            <person name="Ruckert C."/>
        </authorList>
    </citation>
    <scope>NUCLEOTIDE SEQUENCE [LARGE SCALE GENOMIC DNA]</scope>
    <source>
        <strain evidence="5 6">CGMCC 1.15286</strain>
    </source>
</reference>
<keyword evidence="2 4" id="KW-0479">Metal-binding</keyword>
<feature type="binding site" evidence="4">
    <location>
        <position position="167"/>
    </location>
    <ligand>
        <name>a divalent metal cation</name>
        <dbReference type="ChEBI" id="CHEBI:60240"/>
        <label>2</label>
    </ligand>
</feature>
<dbReference type="PANTHER" id="PTHR46317:SF1">
    <property type="entry name" value="HYDROLASE, TATD FAMILY"/>
    <property type="match status" value="1"/>
</dbReference>
<dbReference type="GO" id="GO:0016788">
    <property type="term" value="F:hydrolase activity, acting on ester bonds"/>
    <property type="evidence" value="ECO:0007669"/>
    <property type="project" value="InterPro"/>
</dbReference>
<feature type="binding site" evidence="4">
    <location>
        <position position="12"/>
    </location>
    <ligand>
        <name>a divalent metal cation</name>
        <dbReference type="ChEBI" id="CHEBI:60240"/>
        <label>1</label>
    </ligand>
</feature>
<sequence length="273" mass="30315">MAHSIGIDAHIHLDSYPAEEQQPLLNRAIASGIEAVIAVSMHKASSVANRELAIRNPDVVHPAYGFHPEQPLPEAAELDALFAWIRERDEEDEAFAIGEVGLPYYSRTGSEEEGKPFDEAPYLALLDRFAALAAELDRPLILHAVYEDAAKAIDIIERHGVRRAHFHWFKGDDATITRMIASGYYVSVTPDVGYEEEIQSLVRHYPLELLMAETDGPWPFEGEHAGKQTEPAMIASVAKEIAAIKGLTVEETVRTLRDNTRRFYGLAVSESAE</sequence>
<dbReference type="Pfam" id="PF01026">
    <property type="entry name" value="TatD_DNase"/>
    <property type="match status" value="1"/>
</dbReference>
<evidence type="ECO:0000313" key="5">
    <source>
        <dbReference type="EMBL" id="GGG83434.1"/>
    </source>
</evidence>
<feature type="binding site" evidence="4">
    <location>
        <position position="143"/>
    </location>
    <ligand>
        <name>a divalent metal cation</name>
        <dbReference type="ChEBI" id="CHEBI:60240"/>
        <label>2</label>
    </ligand>
</feature>
<dbReference type="Proteomes" id="UP000600247">
    <property type="component" value="Unassembled WGS sequence"/>
</dbReference>
<dbReference type="GO" id="GO:0046872">
    <property type="term" value="F:metal ion binding"/>
    <property type="evidence" value="ECO:0007669"/>
    <property type="project" value="UniProtKB-KW"/>
</dbReference>
<dbReference type="AlphaFoldDB" id="A0A917HLQ4"/>
<evidence type="ECO:0000256" key="3">
    <source>
        <dbReference type="ARBA" id="ARBA00022801"/>
    </source>
</evidence>
<evidence type="ECO:0000256" key="1">
    <source>
        <dbReference type="ARBA" id="ARBA00009275"/>
    </source>
</evidence>
<feature type="binding site" evidence="4">
    <location>
        <position position="99"/>
    </location>
    <ligand>
        <name>a divalent metal cation</name>
        <dbReference type="ChEBI" id="CHEBI:60240"/>
        <label>1</label>
    </ligand>
</feature>
<comment type="caution">
    <text evidence="5">The sequence shown here is derived from an EMBL/GenBank/DDBJ whole genome shotgun (WGS) entry which is preliminary data.</text>
</comment>
<organism evidence="5 6">
    <name type="scientific">Paenibacillus radicis</name>
    <name type="common">ex Gao et al. 2016</name>
    <dbReference type="NCBI Taxonomy" id="1737354"/>
    <lineage>
        <taxon>Bacteria</taxon>
        <taxon>Bacillati</taxon>
        <taxon>Bacillota</taxon>
        <taxon>Bacilli</taxon>
        <taxon>Bacillales</taxon>
        <taxon>Paenibacillaceae</taxon>
        <taxon>Paenibacillus</taxon>
    </lineage>
</organism>
<feature type="binding site" evidence="4">
    <location>
        <position position="10"/>
    </location>
    <ligand>
        <name>a divalent metal cation</name>
        <dbReference type="ChEBI" id="CHEBI:60240"/>
        <label>1</label>
    </ligand>
</feature>
<dbReference type="SUPFAM" id="SSF51556">
    <property type="entry name" value="Metallo-dependent hydrolases"/>
    <property type="match status" value="1"/>
</dbReference>
<name>A0A917HLQ4_9BACL</name>
<evidence type="ECO:0000256" key="4">
    <source>
        <dbReference type="PIRSR" id="PIRSR005902-1"/>
    </source>
</evidence>